<dbReference type="RefSeq" id="WP_097176733.1">
    <property type="nucleotide sequence ID" value="NZ_OBML01000020.1"/>
</dbReference>
<evidence type="ECO:0008006" key="3">
    <source>
        <dbReference type="Google" id="ProtNLM"/>
    </source>
</evidence>
<accession>A0A285TUJ7</accession>
<proteinExistence type="predicted"/>
<keyword evidence="2" id="KW-1185">Reference proteome</keyword>
<dbReference type="InterPro" id="IPR021874">
    <property type="entry name" value="Phage_Mu_Gp27"/>
</dbReference>
<dbReference type="OrthoDB" id="7594814at2"/>
<dbReference type="Proteomes" id="UP000219331">
    <property type="component" value="Unassembled WGS sequence"/>
</dbReference>
<gene>
    <name evidence="1" type="ORF">SAMN05421512_12019</name>
</gene>
<sequence length="193" mass="20999">MTKGRGRLSAIDLLPEECDAAVAWAAQELTRRERTQLDIYGEFREKLIAVQGETGAGFDVPSFSSFNRYSVKLANMARRIEETRNIATALSDRLDAAASDDLTVIAAEAIKTLIFEILQSAGDGGLSTKGAQELANALRAAAAAQSVSTSRRQKVEAEFAEKVEEVVDTVGREAGLSGERIHQLRREFLGVRK</sequence>
<dbReference type="Pfam" id="PF11985">
    <property type="entry name" value="Phage_Mu_Gp27"/>
    <property type="match status" value="1"/>
</dbReference>
<name>A0A285TUJ7_9HYPH</name>
<evidence type="ECO:0000313" key="2">
    <source>
        <dbReference type="Proteomes" id="UP000219331"/>
    </source>
</evidence>
<protein>
    <recommendedName>
        <fullName evidence="3">DUF3486 family protein</fullName>
    </recommendedName>
</protein>
<evidence type="ECO:0000313" key="1">
    <source>
        <dbReference type="EMBL" id="SOC27668.1"/>
    </source>
</evidence>
<dbReference type="AlphaFoldDB" id="A0A285TUJ7"/>
<reference evidence="1 2" key="1">
    <citation type="submission" date="2017-08" db="EMBL/GenBank/DDBJ databases">
        <authorList>
            <person name="de Groot N.N."/>
        </authorList>
    </citation>
    <scope>NUCLEOTIDE SEQUENCE [LARGE SCALE GENOMIC DNA]</scope>
    <source>
        <strain evidence="1 2">USBA 352</strain>
    </source>
</reference>
<dbReference type="EMBL" id="OBML01000020">
    <property type="protein sequence ID" value="SOC27668.1"/>
    <property type="molecule type" value="Genomic_DNA"/>
</dbReference>
<organism evidence="1 2">
    <name type="scientific">Stappia indica</name>
    <dbReference type="NCBI Taxonomy" id="538381"/>
    <lineage>
        <taxon>Bacteria</taxon>
        <taxon>Pseudomonadati</taxon>
        <taxon>Pseudomonadota</taxon>
        <taxon>Alphaproteobacteria</taxon>
        <taxon>Hyphomicrobiales</taxon>
        <taxon>Stappiaceae</taxon>
        <taxon>Stappia</taxon>
    </lineage>
</organism>